<dbReference type="Proteomes" id="UP000789390">
    <property type="component" value="Unassembled WGS sequence"/>
</dbReference>
<keyword evidence="6" id="KW-0675">Receptor</keyword>
<dbReference type="InterPro" id="IPR000832">
    <property type="entry name" value="GPCR_2_secretin-like"/>
</dbReference>
<dbReference type="SUPFAM" id="SSF63877">
    <property type="entry name" value="Methuselah ectodomain"/>
    <property type="match status" value="1"/>
</dbReference>
<evidence type="ECO:0000256" key="5">
    <source>
        <dbReference type="ARBA" id="ARBA00022989"/>
    </source>
</evidence>
<dbReference type="InterPro" id="IPR036272">
    <property type="entry name" value="Methuselah_N_sf"/>
</dbReference>
<feature type="transmembrane region" description="Helical" evidence="8">
    <location>
        <begin position="601"/>
        <end position="622"/>
    </location>
</feature>
<feature type="transmembrane region" description="Helical" evidence="8">
    <location>
        <begin position="416"/>
        <end position="439"/>
    </location>
</feature>
<feature type="transmembrane region" description="Helical" evidence="8">
    <location>
        <begin position="451"/>
        <end position="475"/>
    </location>
</feature>
<evidence type="ECO:0000313" key="10">
    <source>
        <dbReference type="EMBL" id="CAH0108496.1"/>
    </source>
</evidence>
<keyword evidence="4" id="KW-0732">Signal</keyword>
<evidence type="ECO:0000259" key="9">
    <source>
        <dbReference type="PROSITE" id="PS50261"/>
    </source>
</evidence>
<dbReference type="InterPro" id="IPR052808">
    <property type="entry name" value="GPCR_Mth-like"/>
</dbReference>
<keyword evidence="7 8" id="KW-0472">Membrane</keyword>
<dbReference type="PANTHER" id="PTHR46953">
    <property type="entry name" value="G-PROTEIN COUPLED RECEPTOR MTH-LIKE 1-RELATED"/>
    <property type="match status" value="1"/>
</dbReference>
<evidence type="ECO:0000313" key="11">
    <source>
        <dbReference type="Proteomes" id="UP000789390"/>
    </source>
</evidence>
<keyword evidence="5 8" id="KW-1133">Transmembrane helix</keyword>
<comment type="subcellular location">
    <subcellularLocation>
        <location evidence="1">Membrane</location>
        <topology evidence="1">Multi-pass membrane protein</topology>
    </subcellularLocation>
</comment>
<evidence type="ECO:0000256" key="2">
    <source>
        <dbReference type="ARBA" id="ARBA00008979"/>
    </source>
</evidence>
<name>A0A8J2WME2_9CRUS</name>
<organism evidence="10 11">
    <name type="scientific">Daphnia galeata</name>
    <dbReference type="NCBI Taxonomy" id="27404"/>
    <lineage>
        <taxon>Eukaryota</taxon>
        <taxon>Metazoa</taxon>
        <taxon>Ecdysozoa</taxon>
        <taxon>Arthropoda</taxon>
        <taxon>Crustacea</taxon>
        <taxon>Branchiopoda</taxon>
        <taxon>Diplostraca</taxon>
        <taxon>Cladocera</taxon>
        <taxon>Anomopoda</taxon>
        <taxon>Daphniidae</taxon>
        <taxon>Daphnia</taxon>
    </lineage>
</organism>
<dbReference type="GO" id="GO:0016020">
    <property type="term" value="C:membrane"/>
    <property type="evidence" value="ECO:0007669"/>
    <property type="project" value="UniProtKB-SubCell"/>
</dbReference>
<keyword evidence="11" id="KW-1185">Reference proteome</keyword>
<comment type="similarity">
    <text evidence="2">Belongs to the G-protein coupled receptor 2 family. Mth subfamily.</text>
</comment>
<dbReference type="PANTHER" id="PTHR46953:SF1">
    <property type="entry name" value="G-PROTEIN COUPLED RECEPTOR MTH-LIKE 1-RELATED"/>
    <property type="match status" value="1"/>
</dbReference>
<sequence>MHIVTFRLVCISKSVMTLARTLVLLLASTLFRISVTFAGHENFSSPDQRPPTPSLHQQRQFLYDQLFESITSTGQQQLPFIQCCCHPDELYKPGIDYCKNESSIVFGHNVQQQPTLPSLIEGDATDGEISIATLMLTLNGQRNNNKTSALLRRTLKPCPDGYIARTSQRFHLFQNFSMKTEQGLLFSASEYCIYPAAGSYNSSKAAAVPLLPEYAVRYCVHAECDHVRPCIRKCCPMGMAVNLDGKECELNDEPFNDETVHRMLFNSIVQASGSAGAAGQEENSRMKIVDGYGFGMHCYDEASNMMELDEFRILPNGQMYAPEYPYRQRATYQYCVDHFVYSSSSENAQNNSNQIIQMKGLRCFPEYVNLNAVKANQLAHSIYPYLLLVSSLFLFFTFVVYAFLASDILNAHGLIVMCYVASMAVLYACLGIFQLQLVVPQSPVDPGYTCIGLAVVTHFFFLATFSWLHVMCFDIWRTFRKSTPKPFNRRVGTSFIAYSIVGWGYPFLIVLTGQVFDRIVQYRGGNNSVIQPLFGEGQSCWFNEWKSIFLYLYGPVAVIILANVSFFALTAVQLCRTRKDSALALGNQQTQNHITRQRIRVIFSLFILMGVTWSMEVISFAVGGSYVVWYIFDVLNIFTGVLVFIIFVCKKKVVKC</sequence>
<feature type="transmembrane region" description="Helical" evidence="8">
    <location>
        <begin position="548"/>
        <end position="569"/>
    </location>
</feature>
<dbReference type="GO" id="GO:0004930">
    <property type="term" value="F:G protein-coupled receptor activity"/>
    <property type="evidence" value="ECO:0007669"/>
    <property type="project" value="UniProtKB-KW"/>
</dbReference>
<dbReference type="PROSITE" id="PS50261">
    <property type="entry name" value="G_PROTEIN_RECEP_F2_4"/>
    <property type="match status" value="1"/>
</dbReference>
<dbReference type="Gene3D" id="2.170.180.11">
    <property type="entry name" value="Methuselah ectodomain, domain 2"/>
    <property type="match status" value="1"/>
</dbReference>
<protein>
    <recommendedName>
        <fullName evidence="9">G-protein coupled receptors family 2 profile 2 domain-containing protein</fullName>
    </recommendedName>
</protein>
<dbReference type="InterPro" id="IPR017981">
    <property type="entry name" value="GPCR_2-like_7TM"/>
</dbReference>
<keyword evidence="3 8" id="KW-0812">Transmembrane</keyword>
<keyword evidence="6" id="KW-0297">G-protein coupled receptor</keyword>
<feature type="transmembrane region" description="Helical" evidence="8">
    <location>
        <begin position="382"/>
        <end position="404"/>
    </location>
</feature>
<evidence type="ECO:0000256" key="8">
    <source>
        <dbReference type="SAM" id="Phobius"/>
    </source>
</evidence>
<dbReference type="Pfam" id="PF00002">
    <property type="entry name" value="7tm_2"/>
    <property type="match status" value="1"/>
</dbReference>
<reference evidence="10" key="1">
    <citation type="submission" date="2021-11" db="EMBL/GenBank/DDBJ databases">
        <authorList>
            <person name="Schell T."/>
        </authorList>
    </citation>
    <scope>NUCLEOTIDE SEQUENCE</scope>
    <source>
        <strain evidence="10">M5</strain>
    </source>
</reference>
<evidence type="ECO:0000256" key="7">
    <source>
        <dbReference type="ARBA" id="ARBA00023136"/>
    </source>
</evidence>
<dbReference type="CDD" id="cd15039">
    <property type="entry name" value="7tmB3_Methuselah-like"/>
    <property type="match status" value="1"/>
</dbReference>
<dbReference type="GO" id="GO:0007166">
    <property type="term" value="P:cell surface receptor signaling pathway"/>
    <property type="evidence" value="ECO:0007669"/>
    <property type="project" value="InterPro"/>
</dbReference>
<evidence type="ECO:0000256" key="3">
    <source>
        <dbReference type="ARBA" id="ARBA00022692"/>
    </source>
</evidence>
<evidence type="ECO:0000256" key="4">
    <source>
        <dbReference type="ARBA" id="ARBA00022729"/>
    </source>
</evidence>
<dbReference type="InterPro" id="IPR023311">
    <property type="entry name" value="Methusela_ecto_dom_2"/>
</dbReference>
<evidence type="ECO:0000256" key="6">
    <source>
        <dbReference type="ARBA" id="ARBA00023040"/>
    </source>
</evidence>
<dbReference type="AlphaFoldDB" id="A0A8J2WME2"/>
<dbReference type="EMBL" id="CAKKLH010000285">
    <property type="protein sequence ID" value="CAH0108496.1"/>
    <property type="molecule type" value="Genomic_DNA"/>
</dbReference>
<keyword evidence="6" id="KW-0807">Transducer</keyword>
<feature type="transmembrane region" description="Helical" evidence="8">
    <location>
        <begin position="495"/>
        <end position="516"/>
    </location>
</feature>
<feature type="transmembrane region" description="Helical" evidence="8">
    <location>
        <begin position="628"/>
        <end position="649"/>
    </location>
</feature>
<accession>A0A8J2WME2</accession>
<proteinExistence type="inferred from homology"/>
<dbReference type="Gene3D" id="1.20.1070.10">
    <property type="entry name" value="Rhodopsin 7-helix transmembrane proteins"/>
    <property type="match status" value="1"/>
</dbReference>
<comment type="caution">
    <text evidence="10">The sequence shown here is derived from an EMBL/GenBank/DDBJ whole genome shotgun (WGS) entry which is preliminary data.</text>
</comment>
<feature type="domain" description="G-protein coupled receptors family 2 profile 2" evidence="9">
    <location>
        <begin position="376"/>
        <end position="651"/>
    </location>
</feature>
<evidence type="ECO:0000256" key="1">
    <source>
        <dbReference type="ARBA" id="ARBA00004141"/>
    </source>
</evidence>
<dbReference type="OrthoDB" id="6134459at2759"/>
<gene>
    <name evidence="10" type="ORF">DGAL_LOCUS11886</name>
</gene>